<dbReference type="PIRSF" id="PIRSF019543">
    <property type="entry name" value="Clavaminate_syn"/>
    <property type="match status" value="1"/>
</dbReference>
<gene>
    <name evidence="7" type="ORF">BJ992_006151</name>
</gene>
<dbReference type="Proteomes" id="UP000555564">
    <property type="component" value="Unassembled WGS sequence"/>
</dbReference>
<evidence type="ECO:0000256" key="2">
    <source>
        <dbReference type="ARBA" id="ARBA00022723"/>
    </source>
</evidence>
<dbReference type="RefSeq" id="WP_184986936.1">
    <property type="nucleotide sequence ID" value="NZ_BAAALO010000051.1"/>
</dbReference>
<dbReference type="Pfam" id="PF02668">
    <property type="entry name" value="TauD"/>
    <property type="match status" value="1"/>
</dbReference>
<dbReference type="GO" id="GO:0016491">
    <property type="term" value="F:oxidoreductase activity"/>
    <property type="evidence" value="ECO:0007669"/>
    <property type="project" value="UniProtKB-KW"/>
</dbReference>
<evidence type="ECO:0000313" key="8">
    <source>
        <dbReference type="Proteomes" id="UP000555564"/>
    </source>
</evidence>
<dbReference type="InterPro" id="IPR003819">
    <property type="entry name" value="TauD/TfdA-like"/>
</dbReference>
<evidence type="ECO:0000256" key="5">
    <source>
        <dbReference type="PIRSR" id="PIRSR019543-2"/>
    </source>
</evidence>
<feature type="binding site" evidence="5">
    <location>
        <position position="152"/>
    </location>
    <ligand>
        <name>Fe cation</name>
        <dbReference type="ChEBI" id="CHEBI:24875"/>
    </ligand>
</feature>
<feature type="domain" description="TauD/TfdA-like" evidence="6">
    <location>
        <begin position="213"/>
        <end position="318"/>
    </location>
</feature>
<accession>A0A7X0M9J4</accession>
<dbReference type="AlphaFoldDB" id="A0A7X0M9J4"/>
<comment type="similarity">
    <text evidence="1">Belongs to the clavaminate synthase family.</text>
</comment>
<protein>
    <submittedName>
        <fullName evidence="7">Fe(II)/alpha-ketoglutarate-dependent arginine beta-hydroxylase</fullName>
    </submittedName>
</protein>
<feature type="binding site" evidence="5">
    <location>
        <position position="154"/>
    </location>
    <ligand>
        <name>Fe cation</name>
        <dbReference type="ChEBI" id="CHEBI:24875"/>
    </ligand>
</feature>
<proteinExistence type="inferred from homology"/>
<evidence type="ECO:0000259" key="6">
    <source>
        <dbReference type="Pfam" id="PF02668"/>
    </source>
</evidence>
<evidence type="ECO:0000313" key="7">
    <source>
        <dbReference type="EMBL" id="MBB6476720.1"/>
    </source>
</evidence>
<dbReference type="InterPro" id="IPR042098">
    <property type="entry name" value="TauD-like_sf"/>
</dbReference>
<reference evidence="7 8" key="1">
    <citation type="submission" date="2020-08" db="EMBL/GenBank/DDBJ databases">
        <title>Sequencing the genomes of 1000 actinobacteria strains.</title>
        <authorList>
            <person name="Klenk H.-P."/>
        </authorList>
    </citation>
    <scope>NUCLEOTIDE SEQUENCE [LARGE SCALE GENOMIC DNA]</scope>
    <source>
        <strain evidence="7 8">DSM 44936</strain>
    </source>
</reference>
<dbReference type="InterPro" id="IPR014503">
    <property type="entry name" value="Clavaminate_syn-like"/>
</dbReference>
<keyword evidence="3" id="KW-0560">Oxidoreductase</keyword>
<sequence length="340" mass="38504">MKDKEIAVQYTLSPDEAAAVRAGAREIARSSRQPSDPEFYDRHWDIHLKLPAGLRRFLEGFRRTESAAVCLVHGFGVDDDAVGATPGHWESAIGSTAAVEQEIAMAMCAMALGEPFTWSTLQAGMMIQNIFPIRGDEVRQNGHSSDTLLEFHTEDGFHPLRCDYLLLFGLRNHDRVPTIVSSVRDVSLSEQDTRILSEPRFLIVPDDEHIRQLELRHPGHPALAKMLQIRDHPEPVPVLFGTTFSPYLRIDRPFMRCVGDDPLAERALDRLMDELRRVQYSVVVNPGTLAVVDNYLAVHGRKPFAGRYDGTDRWLKRMIVSRDIRKSADHRATSSRRVLY</sequence>
<keyword evidence="8" id="KW-1185">Reference proteome</keyword>
<dbReference type="EMBL" id="JACHIU010000001">
    <property type="protein sequence ID" value="MBB6476720.1"/>
    <property type="molecule type" value="Genomic_DNA"/>
</dbReference>
<dbReference type="InterPro" id="IPR053447">
    <property type="entry name" value="Alpha-KG_dependent_hydroxylase"/>
</dbReference>
<keyword evidence="2 5" id="KW-0479">Metal-binding</keyword>
<organism evidence="7 8">
    <name type="scientific">Sphaerisporangium rubeum</name>
    <dbReference type="NCBI Taxonomy" id="321317"/>
    <lineage>
        <taxon>Bacteria</taxon>
        <taxon>Bacillati</taxon>
        <taxon>Actinomycetota</taxon>
        <taxon>Actinomycetes</taxon>
        <taxon>Streptosporangiales</taxon>
        <taxon>Streptosporangiaceae</taxon>
        <taxon>Sphaerisporangium</taxon>
    </lineage>
</organism>
<name>A0A7X0M9J4_9ACTN</name>
<dbReference type="Gene3D" id="3.60.130.10">
    <property type="entry name" value="Clavaminate synthase-like"/>
    <property type="match status" value="1"/>
</dbReference>
<evidence type="ECO:0000256" key="1">
    <source>
        <dbReference type="ARBA" id="ARBA00008425"/>
    </source>
</evidence>
<evidence type="ECO:0000256" key="4">
    <source>
        <dbReference type="ARBA" id="ARBA00023004"/>
    </source>
</evidence>
<dbReference type="NCBIfam" id="NF041363">
    <property type="entry name" value="GntD_guanitoxin"/>
    <property type="match status" value="1"/>
</dbReference>
<evidence type="ECO:0000256" key="3">
    <source>
        <dbReference type="ARBA" id="ARBA00023002"/>
    </source>
</evidence>
<keyword evidence="4 5" id="KW-0408">Iron</keyword>
<dbReference type="GO" id="GO:0005506">
    <property type="term" value="F:iron ion binding"/>
    <property type="evidence" value="ECO:0007669"/>
    <property type="project" value="InterPro"/>
</dbReference>
<dbReference type="SUPFAM" id="SSF51197">
    <property type="entry name" value="Clavaminate synthase-like"/>
    <property type="match status" value="1"/>
</dbReference>
<comment type="caution">
    <text evidence="7">The sequence shown here is derived from an EMBL/GenBank/DDBJ whole genome shotgun (WGS) entry which is preliminary data.</text>
</comment>